<dbReference type="InterPro" id="IPR015422">
    <property type="entry name" value="PyrdxlP-dep_Trfase_small"/>
</dbReference>
<evidence type="ECO:0000256" key="1">
    <source>
        <dbReference type="ARBA" id="ARBA00022576"/>
    </source>
</evidence>
<evidence type="ECO:0000256" key="3">
    <source>
        <dbReference type="ARBA" id="ARBA00022898"/>
    </source>
</evidence>
<dbReference type="SUPFAM" id="SSF53383">
    <property type="entry name" value="PLP-dependent transferases"/>
    <property type="match status" value="1"/>
</dbReference>
<keyword evidence="2 5" id="KW-0808">Transferase</keyword>
<dbReference type="Gene3D" id="3.90.1150.10">
    <property type="entry name" value="Aspartate Aminotransferase, domain 1"/>
    <property type="match status" value="1"/>
</dbReference>
<dbReference type="InterPro" id="IPR050106">
    <property type="entry name" value="HistidinolP_aminotransfase"/>
</dbReference>
<keyword evidence="3" id="KW-0663">Pyridoxal phosphate</keyword>
<gene>
    <name evidence="5" type="ORF">BH719_06010</name>
</gene>
<dbReference type="PANTHER" id="PTHR43643">
    <property type="entry name" value="HISTIDINOL-PHOSPHATE AMINOTRANSFERASE 2"/>
    <property type="match status" value="1"/>
</dbReference>
<dbReference type="GO" id="GO:0008483">
    <property type="term" value="F:transaminase activity"/>
    <property type="evidence" value="ECO:0007669"/>
    <property type="project" value="UniProtKB-KW"/>
</dbReference>
<dbReference type="GO" id="GO:0030170">
    <property type="term" value="F:pyridoxal phosphate binding"/>
    <property type="evidence" value="ECO:0007669"/>
    <property type="project" value="InterPro"/>
</dbReference>
<protein>
    <submittedName>
        <fullName evidence="5">Aspartate aminotransferase</fullName>
    </submittedName>
</protein>
<dbReference type="InterPro" id="IPR004839">
    <property type="entry name" value="Aminotransferase_I/II_large"/>
</dbReference>
<keyword evidence="6" id="KW-1185">Reference proteome</keyword>
<evidence type="ECO:0000313" key="6">
    <source>
        <dbReference type="Proteomes" id="UP000095214"/>
    </source>
</evidence>
<dbReference type="STRING" id="178339.BH719_06010"/>
<name>A0A1D8B2U7_9ACTO</name>
<dbReference type="PANTHER" id="PTHR43643:SF3">
    <property type="entry name" value="HISTIDINOL-PHOSPHATE AMINOTRANSFERASE"/>
    <property type="match status" value="1"/>
</dbReference>
<dbReference type="KEGG" id="phon:BH719_06010"/>
<dbReference type="EMBL" id="CP017298">
    <property type="protein sequence ID" value="AOS47456.1"/>
    <property type="molecule type" value="Genomic_DNA"/>
</dbReference>
<dbReference type="InterPro" id="IPR024892">
    <property type="entry name" value="ArAT"/>
</dbReference>
<dbReference type="OrthoDB" id="9809616at2"/>
<dbReference type="InterPro" id="IPR015421">
    <property type="entry name" value="PyrdxlP-dep_Trfase_major"/>
</dbReference>
<accession>A0A1D8B2U7</accession>
<dbReference type="NCBIfam" id="NF002878">
    <property type="entry name" value="PRK03321.1"/>
    <property type="match status" value="1"/>
</dbReference>
<evidence type="ECO:0000256" key="2">
    <source>
        <dbReference type="ARBA" id="ARBA00022679"/>
    </source>
</evidence>
<keyword evidence="1 5" id="KW-0032">Aminotransferase</keyword>
<dbReference type="InterPro" id="IPR015424">
    <property type="entry name" value="PyrdxlP-dep_Trfase"/>
</dbReference>
<dbReference type="AlphaFoldDB" id="A0A1D8B2U7"/>
<evidence type="ECO:0000259" key="4">
    <source>
        <dbReference type="Pfam" id="PF00155"/>
    </source>
</evidence>
<feature type="domain" description="Aminotransferase class I/classII large" evidence="4">
    <location>
        <begin position="28"/>
        <end position="341"/>
    </location>
</feature>
<dbReference type="CDD" id="cd00609">
    <property type="entry name" value="AAT_like"/>
    <property type="match status" value="1"/>
</dbReference>
<dbReference type="Gene3D" id="3.40.640.10">
    <property type="entry name" value="Type I PLP-dependent aspartate aminotransferase-like (Major domain)"/>
    <property type="match status" value="1"/>
</dbReference>
<proteinExistence type="predicted"/>
<dbReference type="Pfam" id="PF00155">
    <property type="entry name" value="Aminotran_1_2"/>
    <property type="match status" value="1"/>
</dbReference>
<evidence type="ECO:0000313" key="5">
    <source>
        <dbReference type="EMBL" id="AOS47456.1"/>
    </source>
</evidence>
<sequence>MTTLPIRPEVLALPRYIPGKALQGAQKISSNEMPWPPDQRVVEAAAAALGEANRYPDLTAAPVREELARALGLSAGQVCVGTGSSAVLVAALSAVCAPGSEVVFPWRSFESYPIAAPTVHASPVPVPLAPDSGPDLGALADAVTPATRAIIVCSPNNPTGVACPASDIVAMVERVPPSVLVIIDEAYIDFATDPAIAPCTDLIGAHSNVLVMRTFSKAHALAGLRIGYGLGDAGLIDAVQALLVPFGVSGPAQAAALASLRDGAPAREAVRAITCERDRIVPLLRRMGYDVPDSQANFYFLKGEGAGFVEACAAAGLVVRPFPEGVRVTVGTPEQNDALLAAAGGRTPAAR</sequence>
<organism evidence="5 6">
    <name type="scientific">Pauljensenia hongkongensis</name>
    <dbReference type="NCBI Taxonomy" id="178339"/>
    <lineage>
        <taxon>Bacteria</taxon>
        <taxon>Bacillati</taxon>
        <taxon>Actinomycetota</taxon>
        <taxon>Actinomycetes</taxon>
        <taxon>Actinomycetales</taxon>
        <taxon>Actinomycetaceae</taxon>
        <taxon>Pauljensenia</taxon>
    </lineage>
</organism>
<dbReference type="Proteomes" id="UP000095214">
    <property type="component" value="Chromosome"/>
</dbReference>
<reference evidence="5 6" key="1">
    <citation type="submission" date="2016-09" db="EMBL/GenBank/DDBJ databases">
        <title>Complete genome sequence of Actinomyces hongkongensis HKU8.</title>
        <authorList>
            <person name="Gao Y.-X."/>
            <person name="Zhou Y.-Y."/>
            <person name="Xie Y."/>
            <person name="Wang M."/>
            <person name="Wang S.-J."/>
            <person name="Shen S.-G."/>
        </authorList>
    </citation>
    <scope>NUCLEOTIDE SEQUENCE [LARGE SCALE GENOMIC DNA]</scope>
    <source>
        <strain evidence="5 6">HKU8</strain>
    </source>
</reference>
<dbReference type="RefSeq" id="WP_009743912.1">
    <property type="nucleotide sequence ID" value="NZ_CP017298.1"/>
</dbReference>